<proteinExistence type="predicted"/>
<organism evidence="3 4">
    <name type="scientific">Allokutzneria multivorans</name>
    <dbReference type="NCBI Taxonomy" id="1142134"/>
    <lineage>
        <taxon>Bacteria</taxon>
        <taxon>Bacillati</taxon>
        <taxon>Actinomycetota</taxon>
        <taxon>Actinomycetes</taxon>
        <taxon>Pseudonocardiales</taxon>
        <taxon>Pseudonocardiaceae</taxon>
        <taxon>Allokutzneria</taxon>
    </lineage>
</organism>
<dbReference type="Pfam" id="PF13193">
    <property type="entry name" value="AMP-binding_C"/>
    <property type="match status" value="1"/>
</dbReference>
<dbReference type="EMBL" id="BAABAL010000008">
    <property type="protein sequence ID" value="GAA4004524.1"/>
    <property type="molecule type" value="Genomic_DNA"/>
</dbReference>
<comment type="caution">
    <text evidence="3">The sequence shown here is derived from an EMBL/GenBank/DDBJ whole genome shotgun (WGS) entry which is preliminary data.</text>
</comment>
<gene>
    <name evidence="3" type="ORF">GCM10022247_26940</name>
</gene>
<dbReference type="RefSeq" id="WP_344874455.1">
    <property type="nucleotide sequence ID" value="NZ_BAABAL010000008.1"/>
</dbReference>
<feature type="domain" description="AMP-dependent synthetase/ligase" evidence="1">
    <location>
        <begin position="32"/>
        <end position="377"/>
    </location>
</feature>
<dbReference type="Proteomes" id="UP001501747">
    <property type="component" value="Unassembled WGS sequence"/>
</dbReference>
<evidence type="ECO:0000313" key="4">
    <source>
        <dbReference type="Proteomes" id="UP001501747"/>
    </source>
</evidence>
<accession>A0ABP7RZT5</accession>
<sequence>MLDGCTPWPAEFAERYRAEGYWRGESLGAVLRATAEEFGPRTALVHGDRRISYAELDAWADRLATGFADHGIKRDERVVVQLPNVPEFVAICFALFRLGAKPVFALAAHRHTEIRHLQELSGATAYIGPGTYRGFDYRDMAEQIDFRLRFDLDSDLEGAPRDFPEADPSDVAFFLLSGGTTALPKLIPRMHDDYVYQTRTAASVCELSADDVYLAALPIEFNFAWGSPGVLGTLWNGGKAVIADTPSPDECFSLIEREGVTVTALVPSLTQIWVEVAEWTDSDISTLRLLQVGGARMRPEFVKSIGPALNCRLQQVFGMAEGLLTFTRNDVDALDTQGTPISPADEMRIADESGNDVPTGEIGELITRGPYTPRGYYRVPEHNKKAFTEDGFYRSGDLARLTENGELVIEGRIKDMIIRGGDKISSGEVESHLGEHAGVAGVAVVGVPDEFLGERICAYVVPKGRAPSLDELRAFMHGRDVAEYKLPDLIKIIDAFPLTPLGKVDRKALR</sequence>
<dbReference type="InterPro" id="IPR050237">
    <property type="entry name" value="ATP-dep_AMP-bd_enzyme"/>
</dbReference>
<dbReference type="SUPFAM" id="SSF56801">
    <property type="entry name" value="Acetyl-CoA synthetase-like"/>
    <property type="match status" value="1"/>
</dbReference>
<dbReference type="Pfam" id="PF00501">
    <property type="entry name" value="AMP-binding"/>
    <property type="match status" value="1"/>
</dbReference>
<name>A0ABP7RZT5_9PSEU</name>
<protein>
    <submittedName>
        <fullName evidence="3">(2,3-dihydroxybenzoyl)adenylate synthase</fullName>
    </submittedName>
</protein>
<reference evidence="4" key="1">
    <citation type="journal article" date="2019" name="Int. J. Syst. Evol. Microbiol.">
        <title>The Global Catalogue of Microorganisms (GCM) 10K type strain sequencing project: providing services to taxonomists for standard genome sequencing and annotation.</title>
        <authorList>
            <consortium name="The Broad Institute Genomics Platform"/>
            <consortium name="The Broad Institute Genome Sequencing Center for Infectious Disease"/>
            <person name="Wu L."/>
            <person name="Ma J."/>
        </authorList>
    </citation>
    <scope>NUCLEOTIDE SEQUENCE [LARGE SCALE GENOMIC DNA]</scope>
    <source>
        <strain evidence="4">JCM 17342</strain>
    </source>
</reference>
<evidence type="ECO:0000313" key="3">
    <source>
        <dbReference type="EMBL" id="GAA4004524.1"/>
    </source>
</evidence>
<dbReference type="InterPro" id="IPR025110">
    <property type="entry name" value="AMP-bd_C"/>
</dbReference>
<evidence type="ECO:0000259" key="2">
    <source>
        <dbReference type="Pfam" id="PF13193"/>
    </source>
</evidence>
<evidence type="ECO:0000259" key="1">
    <source>
        <dbReference type="Pfam" id="PF00501"/>
    </source>
</evidence>
<dbReference type="Gene3D" id="2.30.38.10">
    <property type="entry name" value="Luciferase, Domain 3"/>
    <property type="match status" value="1"/>
</dbReference>
<dbReference type="Gene3D" id="3.40.50.980">
    <property type="match status" value="2"/>
</dbReference>
<dbReference type="Gene3D" id="3.30.300.30">
    <property type="match status" value="1"/>
</dbReference>
<dbReference type="InterPro" id="IPR045851">
    <property type="entry name" value="AMP-bd_C_sf"/>
</dbReference>
<feature type="domain" description="AMP-binding enzyme C-terminal" evidence="2">
    <location>
        <begin position="428"/>
        <end position="503"/>
    </location>
</feature>
<dbReference type="PANTHER" id="PTHR43767:SF1">
    <property type="entry name" value="NONRIBOSOMAL PEPTIDE SYNTHASE PES1 (EUROFUNG)-RELATED"/>
    <property type="match status" value="1"/>
</dbReference>
<dbReference type="PANTHER" id="PTHR43767">
    <property type="entry name" value="LONG-CHAIN-FATTY-ACID--COA LIGASE"/>
    <property type="match status" value="1"/>
</dbReference>
<dbReference type="InterPro" id="IPR000873">
    <property type="entry name" value="AMP-dep_synth/lig_dom"/>
</dbReference>
<keyword evidence="4" id="KW-1185">Reference proteome</keyword>